<feature type="region of interest" description="Disordered" evidence="3">
    <location>
        <begin position="100"/>
        <end position="125"/>
    </location>
</feature>
<dbReference type="Gene3D" id="1.50.10.10">
    <property type="match status" value="1"/>
</dbReference>
<evidence type="ECO:0000313" key="4">
    <source>
        <dbReference type="EMBL" id="MEE2054284.1"/>
    </source>
</evidence>
<reference evidence="4 5" key="1">
    <citation type="submission" date="2023-07" db="EMBL/GenBank/DDBJ databases">
        <authorList>
            <person name="Girao M."/>
            <person name="Carvalho M.F."/>
        </authorList>
    </citation>
    <scope>NUCLEOTIDE SEQUENCE [LARGE SCALE GENOMIC DNA]</scope>
    <source>
        <strain evidence="4 5">66/93</strain>
    </source>
</reference>
<organism evidence="4 5">
    <name type="scientific">Nocardiopsis tropica</name>
    <dbReference type="NCBI Taxonomy" id="109330"/>
    <lineage>
        <taxon>Bacteria</taxon>
        <taxon>Bacillati</taxon>
        <taxon>Actinomycetota</taxon>
        <taxon>Actinomycetes</taxon>
        <taxon>Streptosporangiales</taxon>
        <taxon>Nocardiopsidaceae</taxon>
        <taxon>Nocardiopsis</taxon>
    </lineage>
</organism>
<accession>A0ABU7KZ71</accession>
<sequence length="436" mass="47840">MTASTHRAPGHPEWLREEERRLCAFAAGSAVPDGFGWLDARGGVERERPVATWITARMTHVFSLAHLRGDADAGRLADHGVAALANGPLRDGELGGWFDRVPEGRPAGDASRERSHAAGGEPAADLPRKSAYEHAFVVLAASTATAAGRPGARDLLDEALRVMDARFWDESAGAVRESWDAGWEATEEYRGANSNMHCVEAFLAAADATGDTLWTRRALAVAERLVHGVAAAHDWRLPEHFTPGWEPVPDYNRDQPDHPFRPFGSTTGHLLEWARLLVHLEIALTRAGEDVPDWLTPDARNLFSHAVRRGWGVDGEDGFVYTLDWQDGPVVRERMHWVVAEATMAAWALARHTGDGEYTLLYDRWWDYAARFHLDGEHGSWHHELDPANRPAGSVWAGKPDVYHAYQATLLPQIGLSTSLADALPAASAPAPGEDE</sequence>
<evidence type="ECO:0000256" key="1">
    <source>
        <dbReference type="ARBA" id="ARBA00008558"/>
    </source>
</evidence>
<dbReference type="SUPFAM" id="SSF48208">
    <property type="entry name" value="Six-hairpin glycosidases"/>
    <property type="match status" value="1"/>
</dbReference>
<evidence type="ECO:0000256" key="3">
    <source>
        <dbReference type="SAM" id="MobiDB-lite"/>
    </source>
</evidence>
<keyword evidence="2 4" id="KW-0413">Isomerase</keyword>
<dbReference type="InterPro" id="IPR010819">
    <property type="entry name" value="AGE/CE"/>
</dbReference>
<proteinExistence type="inferred from homology"/>
<dbReference type="EMBL" id="JAUUCC010000104">
    <property type="protein sequence ID" value="MEE2054284.1"/>
    <property type="molecule type" value="Genomic_DNA"/>
</dbReference>
<dbReference type="RefSeq" id="WP_330161141.1">
    <property type="nucleotide sequence ID" value="NZ_BAAAJA010000012.1"/>
</dbReference>
<dbReference type="Pfam" id="PF07221">
    <property type="entry name" value="GlcNAc_2-epim"/>
    <property type="match status" value="1"/>
</dbReference>
<protein>
    <submittedName>
        <fullName evidence="4">AGE family epimerase/isomerase</fullName>
        <ecNumber evidence="4">5.-.-.-</ecNumber>
    </submittedName>
</protein>
<comment type="similarity">
    <text evidence="1">Belongs to the N-acylglucosamine 2-epimerase family.</text>
</comment>
<dbReference type="EC" id="5.-.-.-" evidence="4"/>
<dbReference type="InterPro" id="IPR008928">
    <property type="entry name" value="6-hairpin_glycosidase_sf"/>
</dbReference>
<gene>
    <name evidence="4" type="ORF">Q8A49_27680</name>
</gene>
<evidence type="ECO:0000313" key="5">
    <source>
        <dbReference type="Proteomes" id="UP001348641"/>
    </source>
</evidence>
<dbReference type="InterPro" id="IPR012341">
    <property type="entry name" value="6hp_glycosidase-like_sf"/>
</dbReference>
<name>A0ABU7KZ71_9ACTN</name>
<dbReference type="PANTHER" id="PTHR15108">
    <property type="entry name" value="N-ACYLGLUCOSAMINE-2-EPIMERASE"/>
    <property type="match status" value="1"/>
</dbReference>
<dbReference type="Proteomes" id="UP001348641">
    <property type="component" value="Unassembled WGS sequence"/>
</dbReference>
<dbReference type="GO" id="GO:0016853">
    <property type="term" value="F:isomerase activity"/>
    <property type="evidence" value="ECO:0007669"/>
    <property type="project" value="UniProtKB-KW"/>
</dbReference>
<evidence type="ECO:0000256" key="2">
    <source>
        <dbReference type="ARBA" id="ARBA00023235"/>
    </source>
</evidence>
<comment type="caution">
    <text evidence="4">The sequence shown here is derived from an EMBL/GenBank/DDBJ whole genome shotgun (WGS) entry which is preliminary data.</text>
</comment>